<dbReference type="AlphaFoldDB" id="A0AAD8BVM9"/>
<evidence type="ECO:0000313" key="3">
    <source>
        <dbReference type="Proteomes" id="UP001233172"/>
    </source>
</evidence>
<keyword evidence="3" id="KW-1185">Reference proteome</keyword>
<sequence>MFLETLVLVFFLSISRVHLADCENVCSPGQICSAYFVNLQLIGCPVSSAPSSVAIITVLNCLNNLSCVAMICDIGKTSCFPCYADVISGLTFSSAWTGSY</sequence>
<proteinExistence type="predicted"/>
<evidence type="ECO:0000256" key="1">
    <source>
        <dbReference type="SAM" id="SignalP"/>
    </source>
</evidence>
<name>A0AAD8BVM9_BIOPF</name>
<feature type="signal peptide" evidence="1">
    <location>
        <begin position="1"/>
        <end position="22"/>
    </location>
</feature>
<gene>
    <name evidence="2" type="ORF">Bpfe_009088</name>
</gene>
<keyword evidence="1" id="KW-0732">Signal</keyword>
<dbReference type="Proteomes" id="UP001233172">
    <property type="component" value="Unassembled WGS sequence"/>
</dbReference>
<protein>
    <submittedName>
        <fullName evidence="2">Uncharacterized protein</fullName>
    </submittedName>
</protein>
<reference evidence="2" key="2">
    <citation type="submission" date="2023-04" db="EMBL/GenBank/DDBJ databases">
        <authorList>
            <person name="Bu L."/>
            <person name="Lu L."/>
            <person name="Laidemitt M.R."/>
            <person name="Zhang S.M."/>
            <person name="Mutuku M."/>
            <person name="Mkoji G."/>
            <person name="Steinauer M."/>
            <person name="Loker E.S."/>
        </authorList>
    </citation>
    <scope>NUCLEOTIDE SEQUENCE</scope>
    <source>
        <strain evidence="2">KasaAsao</strain>
        <tissue evidence="2">Whole Snail</tissue>
    </source>
</reference>
<organism evidence="2 3">
    <name type="scientific">Biomphalaria pfeifferi</name>
    <name type="common">Bloodfluke planorb</name>
    <name type="synonym">Freshwater snail</name>
    <dbReference type="NCBI Taxonomy" id="112525"/>
    <lineage>
        <taxon>Eukaryota</taxon>
        <taxon>Metazoa</taxon>
        <taxon>Spiralia</taxon>
        <taxon>Lophotrochozoa</taxon>
        <taxon>Mollusca</taxon>
        <taxon>Gastropoda</taxon>
        <taxon>Heterobranchia</taxon>
        <taxon>Euthyneura</taxon>
        <taxon>Panpulmonata</taxon>
        <taxon>Hygrophila</taxon>
        <taxon>Lymnaeoidea</taxon>
        <taxon>Planorbidae</taxon>
        <taxon>Biomphalaria</taxon>
    </lineage>
</organism>
<accession>A0AAD8BVM9</accession>
<evidence type="ECO:0000313" key="2">
    <source>
        <dbReference type="EMBL" id="KAK0061706.1"/>
    </source>
</evidence>
<dbReference type="EMBL" id="JASAOG010000029">
    <property type="protein sequence ID" value="KAK0061706.1"/>
    <property type="molecule type" value="Genomic_DNA"/>
</dbReference>
<feature type="chain" id="PRO_5042010500" evidence="1">
    <location>
        <begin position="23"/>
        <end position="100"/>
    </location>
</feature>
<reference evidence="2" key="1">
    <citation type="journal article" date="2023" name="PLoS Negl. Trop. Dis.">
        <title>A genome sequence for Biomphalaria pfeifferi, the major vector snail for the human-infecting parasite Schistosoma mansoni.</title>
        <authorList>
            <person name="Bu L."/>
            <person name="Lu L."/>
            <person name="Laidemitt M.R."/>
            <person name="Zhang S.M."/>
            <person name="Mutuku M."/>
            <person name="Mkoji G."/>
            <person name="Steinauer M."/>
            <person name="Loker E.S."/>
        </authorList>
    </citation>
    <scope>NUCLEOTIDE SEQUENCE</scope>
    <source>
        <strain evidence="2">KasaAsao</strain>
    </source>
</reference>
<comment type="caution">
    <text evidence="2">The sequence shown here is derived from an EMBL/GenBank/DDBJ whole genome shotgun (WGS) entry which is preliminary data.</text>
</comment>